<evidence type="ECO:0000313" key="3">
    <source>
        <dbReference type="EMBL" id="QDU34175.1"/>
    </source>
</evidence>
<evidence type="ECO:0000259" key="2">
    <source>
        <dbReference type="Pfam" id="PF04784"/>
    </source>
</evidence>
<dbReference type="OrthoDB" id="526867at2"/>
<dbReference type="KEGG" id="pcor:KS4_22370"/>
<dbReference type="EMBL" id="CP036425">
    <property type="protein sequence ID" value="QDU34175.1"/>
    <property type="molecule type" value="Genomic_DNA"/>
</dbReference>
<sequence length="282" mass="33033" precursor="true">MTSVTKLIAFFLLSASLFVYNPVDATQVGTQAMSVRDQSSMSDLQVNEQYQSALDGYNDLLEGNVDKDGWINYSGIQEEQDKLRDYISSLANIDMSALDRDHQLATYINAYNAFTLMLILEYWDNGKLQSIFDIPENRRWDDVRWQVGANTYSLNQIEHTLIRPVFNEPRIHFALVCAAYSCPPLRNEVYDSTMIEDQLNSQAQYVHDHKRWYQYDANQKKVMLTKLYEWYATDFEINVQGILYFIAQYRPEIATLLNNGEEPEIQWIPYDWRLNDIQNKPQ</sequence>
<proteinExistence type="predicted"/>
<dbReference type="Pfam" id="PF04784">
    <property type="entry name" value="DUF547"/>
    <property type="match status" value="1"/>
</dbReference>
<accession>A0A517YVC0</accession>
<keyword evidence="4" id="KW-1185">Reference proteome</keyword>
<feature type="signal peptide" evidence="1">
    <location>
        <begin position="1"/>
        <end position="25"/>
    </location>
</feature>
<dbReference type="InterPro" id="IPR006869">
    <property type="entry name" value="DUF547"/>
</dbReference>
<reference evidence="3 4" key="1">
    <citation type="submission" date="2019-02" db="EMBL/GenBank/DDBJ databases">
        <title>Deep-cultivation of Planctomycetes and their phenomic and genomic characterization uncovers novel biology.</title>
        <authorList>
            <person name="Wiegand S."/>
            <person name="Jogler M."/>
            <person name="Boedeker C."/>
            <person name="Pinto D."/>
            <person name="Vollmers J."/>
            <person name="Rivas-Marin E."/>
            <person name="Kohn T."/>
            <person name="Peeters S.H."/>
            <person name="Heuer A."/>
            <person name="Rast P."/>
            <person name="Oberbeckmann S."/>
            <person name="Bunk B."/>
            <person name="Jeske O."/>
            <person name="Meyerdierks A."/>
            <person name="Storesund J.E."/>
            <person name="Kallscheuer N."/>
            <person name="Luecker S."/>
            <person name="Lage O.M."/>
            <person name="Pohl T."/>
            <person name="Merkel B.J."/>
            <person name="Hornburger P."/>
            <person name="Mueller R.-W."/>
            <person name="Bruemmer F."/>
            <person name="Labrenz M."/>
            <person name="Spormann A.M."/>
            <person name="Op den Camp H."/>
            <person name="Overmann J."/>
            <person name="Amann R."/>
            <person name="Jetten M.S.M."/>
            <person name="Mascher T."/>
            <person name="Medema M.H."/>
            <person name="Devos D.P."/>
            <person name="Kaster A.-K."/>
            <person name="Ovreas L."/>
            <person name="Rohde M."/>
            <person name="Galperin M.Y."/>
            <person name="Jogler C."/>
        </authorList>
    </citation>
    <scope>NUCLEOTIDE SEQUENCE [LARGE SCALE GENOMIC DNA]</scope>
    <source>
        <strain evidence="3 4">KS4</strain>
    </source>
</reference>
<dbReference type="Proteomes" id="UP000317369">
    <property type="component" value="Chromosome"/>
</dbReference>
<dbReference type="AlphaFoldDB" id="A0A517YVC0"/>
<protein>
    <recommendedName>
        <fullName evidence="2">DUF547 domain-containing protein</fullName>
    </recommendedName>
</protein>
<feature type="chain" id="PRO_5021880258" description="DUF547 domain-containing protein" evidence="1">
    <location>
        <begin position="26"/>
        <end position="282"/>
    </location>
</feature>
<evidence type="ECO:0000256" key="1">
    <source>
        <dbReference type="SAM" id="SignalP"/>
    </source>
</evidence>
<dbReference type="RefSeq" id="WP_145077805.1">
    <property type="nucleotide sequence ID" value="NZ_CP036425.1"/>
</dbReference>
<feature type="domain" description="DUF547" evidence="2">
    <location>
        <begin position="96"/>
        <end position="204"/>
    </location>
</feature>
<name>A0A517YVC0_9BACT</name>
<organism evidence="3 4">
    <name type="scientific">Poriferisphaera corsica</name>
    <dbReference type="NCBI Taxonomy" id="2528020"/>
    <lineage>
        <taxon>Bacteria</taxon>
        <taxon>Pseudomonadati</taxon>
        <taxon>Planctomycetota</taxon>
        <taxon>Phycisphaerae</taxon>
        <taxon>Phycisphaerales</taxon>
        <taxon>Phycisphaeraceae</taxon>
        <taxon>Poriferisphaera</taxon>
    </lineage>
</organism>
<gene>
    <name evidence="3" type="ORF">KS4_22370</name>
</gene>
<evidence type="ECO:0000313" key="4">
    <source>
        <dbReference type="Proteomes" id="UP000317369"/>
    </source>
</evidence>
<keyword evidence="1" id="KW-0732">Signal</keyword>
<dbReference type="PANTHER" id="PTHR46361:SF3">
    <property type="entry name" value="ELECTRON CARRIER_ PROTEIN DISULFIDE OXIDOREDUCTASE"/>
    <property type="match status" value="1"/>
</dbReference>
<dbReference type="PANTHER" id="PTHR46361">
    <property type="entry name" value="ELECTRON CARRIER/ PROTEIN DISULFIDE OXIDOREDUCTASE"/>
    <property type="match status" value="1"/>
</dbReference>